<reference evidence="6" key="1">
    <citation type="submission" date="2021-01" db="EMBL/GenBank/DDBJ databases">
        <authorList>
            <person name="Corre E."/>
            <person name="Pelletier E."/>
            <person name="Niang G."/>
            <person name="Scheremetjew M."/>
            <person name="Finn R."/>
            <person name="Kale V."/>
            <person name="Holt S."/>
            <person name="Cochrane G."/>
            <person name="Meng A."/>
            <person name="Brown T."/>
            <person name="Cohen L."/>
        </authorList>
    </citation>
    <scope>NUCLEOTIDE SEQUENCE</scope>
    <source>
        <strain evidence="6">CCAP979/52</strain>
    </source>
</reference>
<feature type="compositionally biased region" description="Basic and acidic residues" evidence="4">
    <location>
        <begin position="324"/>
        <end position="335"/>
    </location>
</feature>
<name>A0A7S0M777_9CRYP</name>
<dbReference type="SUPFAM" id="SSF46785">
    <property type="entry name" value="Winged helix' DNA-binding domain"/>
    <property type="match status" value="1"/>
</dbReference>
<proteinExistence type="predicted"/>
<dbReference type="Gene3D" id="1.10.10.10">
    <property type="entry name" value="Winged helix-like DNA-binding domain superfamily/Winged helix DNA-binding domain"/>
    <property type="match status" value="1"/>
</dbReference>
<evidence type="ECO:0000256" key="1">
    <source>
        <dbReference type="ARBA" id="ARBA00022553"/>
    </source>
</evidence>
<evidence type="ECO:0000313" key="6">
    <source>
        <dbReference type="EMBL" id="CAD8633359.1"/>
    </source>
</evidence>
<protein>
    <recommendedName>
        <fullName evidence="5">HTH La-type RNA-binding domain-containing protein</fullName>
    </recommendedName>
</protein>
<dbReference type="PROSITE" id="PS50961">
    <property type="entry name" value="HTH_LA"/>
    <property type="match status" value="1"/>
</dbReference>
<feature type="compositionally biased region" description="Basic and acidic residues" evidence="4">
    <location>
        <begin position="278"/>
        <end position="288"/>
    </location>
</feature>
<keyword evidence="2 3" id="KW-0694">RNA-binding</keyword>
<evidence type="ECO:0000256" key="4">
    <source>
        <dbReference type="SAM" id="MobiDB-lite"/>
    </source>
</evidence>
<evidence type="ECO:0000256" key="2">
    <source>
        <dbReference type="ARBA" id="ARBA00022884"/>
    </source>
</evidence>
<feature type="domain" description="HTH La-type RNA-binding" evidence="5">
    <location>
        <begin position="19"/>
        <end position="108"/>
    </location>
</feature>
<feature type="region of interest" description="Disordered" evidence="4">
    <location>
        <begin position="1"/>
        <end position="21"/>
    </location>
</feature>
<gene>
    <name evidence="6" type="ORF">CCUR1050_LOCUS11040</name>
</gene>
<dbReference type="AlphaFoldDB" id="A0A7S0M777"/>
<dbReference type="GO" id="GO:0003723">
    <property type="term" value="F:RNA binding"/>
    <property type="evidence" value="ECO:0007669"/>
    <property type="project" value="UniProtKB-UniRule"/>
</dbReference>
<feature type="region of interest" description="Disordered" evidence="4">
    <location>
        <begin position="324"/>
        <end position="425"/>
    </location>
</feature>
<dbReference type="SMART" id="SM00715">
    <property type="entry name" value="LA"/>
    <property type="match status" value="1"/>
</dbReference>
<feature type="region of interest" description="Disordered" evidence="4">
    <location>
        <begin position="234"/>
        <end position="305"/>
    </location>
</feature>
<feature type="compositionally biased region" description="Low complexity" evidence="4">
    <location>
        <begin position="367"/>
        <end position="408"/>
    </location>
</feature>
<keyword evidence="1" id="KW-0597">Phosphoprotein</keyword>
<dbReference type="InterPro" id="IPR006630">
    <property type="entry name" value="La_HTH"/>
</dbReference>
<dbReference type="GO" id="GO:0005829">
    <property type="term" value="C:cytosol"/>
    <property type="evidence" value="ECO:0007669"/>
    <property type="project" value="TreeGrafter"/>
</dbReference>
<sequence>MATSKEVKQGDKEAATAKPETAAELQEKIRAQVEYYLSRKNLLQDSYLVGKMDKDHFVDVSVIAEFKLIKQLTTDVDLIIASVKGSEQIVIDEAKKRIKPASLNQRTTLILRNIPSDAATDAVEKLLGTLKLPKIVSLRAEIGDNWFATFETEDATKNALELVKGLKWQEKRISAAIKSENALKGLNVGGSSSIGVVAPYYVPMGVASNGSYIVSNGQYNYSYGAGGEGGNSAFRQGGRNAGGRRVPGSSGNAGGNGTAAVDGENARRAGPGKKKGRGVREGAGREAGGDNSRLPGSSLPSGNKEGVQASINLADFPILEAKGAKKDGEAPKPEAAKNANGTADVQKKENIAPSSSGDANVTGSDTAPVASKSVPEPSVPAASAPKKSYAQMALATAAAAAAAAAPSGPAVPPAPTAPVAAKPAE</sequence>
<dbReference type="EMBL" id="HBEZ01019962">
    <property type="protein sequence ID" value="CAD8633359.1"/>
    <property type="molecule type" value="Transcribed_RNA"/>
</dbReference>
<evidence type="ECO:0000259" key="5">
    <source>
        <dbReference type="PROSITE" id="PS50961"/>
    </source>
</evidence>
<dbReference type="PANTHER" id="PTHR22792:SF132">
    <property type="entry name" value="LA-RELATED PROTEIN 1"/>
    <property type="match status" value="1"/>
</dbReference>
<accession>A0A7S0M777</accession>
<dbReference type="PANTHER" id="PTHR22792">
    <property type="entry name" value="LUPUS LA PROTEIN-RELATED"/>
    <property type="match status" value="1"/>
</dbReference>
<evidence type="ECO:0000256" key="3">
    <source>
        <dbReference type="PROSITE-ProRule" id="PRU00332"/>
    </source>
</evidence>
<dbReference type="InterPro" id="IPR045180">
    <property type="entry name" value="La_dom_prot"/>
</dbReference>
<organism evidence="6">
    <name type="scientific">Cryptomonas curvata</name>
    <dbReference type="NCBI Taxonomy" id="233186"/>
    <lineage>
        <taxon>Eukaryota</taxon>
        <taxon>Cryptophyceae</taxon>
        <taxon>Cryptomonadales</taxon>
        <taxon>Cryptomonadaceae</taxon>
        <taxon>Cryptomonas</taxon>
    </lineage>
</organism>
<dbReference type="InterPro" id="IPR058699">
    <property type="entry name" value="RRM_LARP4/4B"/>
</dbReference>
<dbReference type="InterPro" id="IPR036390">
    <property type="entry name" value="WH_DNA-bd_sf"/>
</dbReference>
<dbReference type="Pfam" id="PF05383">
    <property type="entry name" value="La"/>
    <property type="match status" value="1"/>
</dbReference>
<dbReference type="GO" id="GO:0045727">
    <property type="term" value="P:positive regulation of translation"/>
    <property type="evidence" value="ECO:0007669"/>
    <property type="project" value="TreeGrafter"/>
</dbReference>
<dbReference type="Pfam" id="PF26088">
    <property type="entry name" value="RRM_LARP4"/>
    <property type="match status" value="1"/>
</dbReference>
<dbReference type="InterPro" id="IPR036388">
    <property type="entry name" value="WH-like_DNA-bd_sf"/>
</dbReference>
<feature type="compositionally biased region" description="Basic and acidic residues" evidence="4">
    <location>
        <begin position="1"/>
        <end position="15"/>
    </location>
</feature>
<feature type="compositionally biased region" description="Polar residues" evidence="4">
    <location>
        <begin position="352"/>
        <end position="365"/>
    </location>
</feature>
<dbReference type="CDD" id="cd07323">
    <property type="entry name" value="LAM"/>
    <property type="match status" value="1"/>
</dbReference>
<dbReference type="GO" id="GO:0010494">
    <property type="term" value="C:cytoplasmic stress granule"/>
    <property type="evidence" value="ECO:0007669"/>
    <property type="project" value="TreeGrafter"/>
</dbReference>